<keyword evidence="2" id="KW-0456">Lyase</keyword>
<evidence type="ECO:0000313" key="3">
    <source>
        <dbReference type="EMBL" id="RCW71882.1"/>
    </source>
</evidence>
<dbReference type="OrthoDB" id="9797895at2"/>
<gene>
    <name evidence="3" type="ORF">DFR57_10565</name>
</gene>
<keyword evidence="1" id="KW-0479">Metal-binding</keyword>
<evidence type="ECO:0000313" key="4">
    <source>
        <dbReference type="Proteomes" id="UP000252585"/>
    </source>
</evidence>
<proteinExistence type="predicted"/>
<dbReference type="PANTHER" id="PTHR33542:SF3">
    <property type="entry name" value="SIROHYDROCHLORIN FERROCHELATASE, CHLOROPLASTIC"/>
    <property type="match status" value="1"/>
</dbReference>
<dbReference type="RefSeq" id="WP_114352446.1">
    <property type="nucleotide sequence ID" value="NZ_QPJJ01000005.1"/>
</dbReference>
<dbReference type="CDD" id="cd03416">
    <property type="entry name" value="CbiX_SirB_N"/>
    <property type="match status" value="1"/>
</dbReference>
<accession>A0A368XV99</accession>
<dbReference type="GO" id="GO:0016829">
    <property type="term" value="F:lyase activity"/>
    <property type="evidence" value="ECO:0007669"/>
    <property type="project" value="UniProtKB-KW"/>
</dbReference>
<evidence type="ECO:0000256" key="1">
    <source>
        <dbReference type="ARBA" id="ARBA00022723"/>
    </source>
</evidence>
<dbReference type="PANTHER" id="PTHR33542">
    <property type="entry name" value="SIROHYDROCHLORIN FERROCHELATASE, CHLOROPLASTIC"/>
    <property type="match status" value="1"/>
</dbReference>
<dbReference type="AlphaFoldDB" id="A0A368XV99"/>
<evidence type="ECO:0000256" key="2">
    <source>
        <dbReference type="ARBA" id="ARBA00023239"/>
    </source>
</evidence>
<dbReference type="SUPFAM" id="SSF53800">
    <property type="entry name" value="Chelatase"/>
    <property type="match status" value="1"/>
</dbReference>
<dbReference type="EMBL" id="QPJJ01000005">
    <property type="protein sequence ID" value="RCW71882.1"/>
    <property type="molecule type" value="Genomic_DNA"/>
</dbReference>
<dbReference type="InterPro" id="IPR002762">
    <property type="entry name" value="CbiX-like"/>
</dbReference>
<sequence length="252" mass="28435">MDAVLYICHGSRRKEAKIEANACLKKTMAKLTTRIQEVCFLELEEPNISEGIRVCVEKGATNIAIVPILLLTAGHAKIDIPEVLEREKKKYPLIKFNYGRPLGVENKMIEAVSDRVLDVTSNPSAYDILLVGRGSSDNEALEDTRKIKELLKIKLKTNNITACFLAASNPKFEELVTEKAKHHNKPILIIPYLLFTGLLIKEVHQTMEHLQKQYGTTIKVADYLGHHDNVSTLFKERVLELQGEWSEDAKMA</sequence>
<dbReference type="Proteomes" id="UP000252585">
    <property type="component" value="Unassembled WGS sequence"/>
</dbReference>
<name>A0A368XV99_9BACI</name>
<protein>
    <submittedName>
        <fullName evidence="3">Sirohydrochlorin ferrochelatase</fullName>
    </submittedName>
</protein>
<dbReference type="Pfam" id="PF01903">
    <property type="entry name" value="CbiX"/>
    <property type="match status" value="2"/>
</dbReference>
<organism evidence="3 4">
    <name type="scientific">Saliterribacillus persicus</name>
    <dbReference type="NCBI Taxonomy" id="930114"/>
    <lineage>
        <taxon>Bacteria</taxon>
        <taxon>Bacillati</taxon>
        <taxon>Bacillota</taxon>
        <taxon>Bacilli</taxon>
        <taxon>Bacillales</taxon>
        <taxon>Bacillaceae</taxon>
        <taxon>Saliterribacillus</taxon>
    </lineage>
</organism>
<dbReference type="Gene3D" id="3.40.50.1400">
    <property type="match status" value="2"/>
</dbReference>
<comment type="caution">
    <text evidence="3">The sequence shown here is derived from an EMBL/GenBank/DDBJ whole genome shotgun (WGS) entry which is preliminary data.</text>
</comment>
<dbReference type="GO" id="GO:0046872">
    <property type="term" value="F:metal ion binding"/>
    <property type="evidence" value="ECO:0007669"/>
    <property type="project" value="UniProtKB-KW"/>
</dbReference>
<dbReference type="CDD" id="cd03414">
    <property type="entry name" value="CbiX_SirB_C"/>
    <property type="match status" value="1"/>
</dbReference>
<reference evidence="3 4" key="1">
    <citation type="submission" date="2018-07" db="EMBL/GenBank/DDBJ databases">
        <title>Genomic Encyclopedia of Type Strains, Phase IV (KMG-IV): sequencing the most valuable type-strain genomes for metagenomic binning, comparative biology and taxonomic classification.</title>
        <authorList>
            <person name="Goeker M."/>
        </authorList>
    </citation>
    <scope>NUCLEOTIDE SEQUENCE [LARGE SCALE GENOMIC DNA]</scope>
    <source>
        <strain evidence="3 4">DSM 27696</strain>
    </source>
</reference>
<keyword evidence="4" id="KW-1185">Reference proteome</keyword>
<dbReference type="InterPro" id="IPR050963">
    <property type="entry name" value="Sirohydro_Cobaltochel/CbiX"/>
</dbReference>